<dbReference type="CDD" id="cd06170">
    <property type="entry name" value="LuxR_C_like"/>
    <property type="match status" value="1"/>
</dbReference>
<keyword evidence="3" id="KW-0804">Transcription</keyword>
<dbReference type="PANTHER" id="PTHR44688">
    <property type="entry name" value="DNA-BINDING TRANSCRIPTIONAL ACTIVATOR DEVR_DOSR"/>
    <property type="match status" value="1"/>
</dbReference>
<dbReference type="RefSeq" id="WP_171304214.1">
    <property type="nucleotide sequence ID" value="NZ_FUUY01000007.1"/>
</dbReference>
<dbReference type="Pfam" id="PF25873">
    <property type="entry name" value="WHD_MalT"/>
    <property type="match status" value="1"/>
</dbReference>
<evidence type="ECO:0000259" key="4">
    <source>
        <dbReference type="PROSITE" id="PS50043"/>
    </source>
</evidence>
<keyword evidence="2" id="KW-0238">DNA-binding</keyword>
<keyword evidence="1" id="KW-0805">Transcription regulation</keyword>
<dbReference type="Pfam" id="PF13401">
    <property type="entry name" value="AAA_22"/>
    <property type="match status" value="1"/>
</dbReference>
<dbReference type="Gene3D" id="1.25.40.10">
    <property type="entry name" value="Tetratricopeptide repeat domain"/>
    <property type="match status" value="1"/>
</dbReference>
<dbReference type="Proteomes" id="UP000196240">
    <property type="component" value="Unassembled WGS sequence"/>
</dbReference>
<dbReference type="Pfam" id="PF00196">
    <property type="entry name" value="GerE"/>
    <property type="match status" value="1"/>
</dbReference>
<evidence type="ECO:0000313" key="5">
    <source>
        <dbReference type="EMBL" id="SJX22655.1"/>
    </source>
</evidence>
<evidence type="ECO:0000313" key="6">
    <source>
        <dbReference type="Proteomes" id="UP000196240"/>
    </source>
</evidence>
<dbReference type="SMART" id="SM00421">
    <property type="entry name" value="HTH_LUXR"/>
    <property type="match status" value="1"/>
</dbReference>
<evidence type="ECO:0000256" key="1">
    <source>
        <dbReference type="ARBA" id="ARBA00023015"/>
    </source>
</evidence>
<feature type="domain" description="HTH luxR-type" evidence="4">
    <location>
        <begin position="816"/>
        <end position="881"/>
    </location>
</feature>
<sequence length="884" mass="101370">MQVLKTKLSRPSMLNGSAMQRSQLLSQIVDYCQSSLVFIHAAAGYGKTTLMHQLSESLLAKGKKVCWLTLDDDDNDPIRLYQYVRLALLDLEPPQSISYGQIHKQHIIELTQKVAEVGADTVLFIDEFEALTNPECLNIFWWLYQSLPENCHLVIASRVKPNWSFAKEYLLGRLKWVTESQLSIKQQESSALIQFLQQQNFDQLALSTELAEQLIDKTEGWFTGIQFTNLYLKEHQDIHGFIQNLNGAHHQIVNYLSEQVFLQQGREIQQFLLQISVLRKINPALVIALTGNPAAQQILDVISQKGLFIQAIDEQRTWYRVHHLFRDFLQSKFKLLQPDAYQQMHSKAAEWFKQQRYLMEAIYHAQQAEDQQLILALLNSVCRELILEGRHYTFLELVKQIPDSVLVQNPNLLYDIIWTLVLTHQVTLANHYLQLWHSVDQHETLLQHEDQLGLAPLIAVLEDKLDVAYTLAQQNLAQLASTAYFARAPLIGIVALYHICLGQMSEARKLLLQTRIIYLQGHNLYGLAIVDCVDALCDYLLGDLTLAVEKFAQVGQSAEYRKLGLDEDNKAVIMNILSSFKADVYYEMNQISQVETALMDFKGGDHLVLTDMVVVGYILQMRLATLHQDQAAIQVCLHQAHTRSSQWSLPRLAQTIQAYAQQSSPLSVLADTEQVAFQPYLNFTHLLRGDDLMVVRQQIFMGQAEQAKEYLSQQLAFFRIYPIRFARIQILFALALYQLKQHEQAFEALRQALETLMPTQAVRVILDEDPLIWDMLSGLSQYLSRQKQKHTVVLLEYIQQLQKLNQAESSVEALIGSSGLEALSKREIQILEKLSRGCTDAEISESIFLSINTVKWHLRKIYNKLQVRSRMEAVNEAKKQGLIE</sequence>
<dbReference type="SUPFAM" id="SSF52540">
    <property type="entry name" value="P-loop containing nucleoside triphosphate hydrolases"/>
    <property type="match status" value="1"/>
</dbReference>
<evidence type="ECO:0000256" key="3">
    <source>
        <dbReference type="ARBA" id="ARBA00023163"/>
    </source>
</evidence>
<dbReference type="AlphaFoldDB" id="A0A1R7QEH1"/>
<dbReference type="Gene3D" id="3.40.50.300">
    <property type="entry name" value="P-loop containing nucleotide triphosphate hydrolases"/>
    <property type="match status" value="1"/>
</dbReference>
<dbReference type="InterPro" id="IPR059106">
    <property type="entry name" value="WHD_MalT"/>
</dbReference>
<evidence type="ECO:0000256" key="2">
    <source>
        <dbReference type="ARBA" id="ARBA00023125"/>
    </source>
</evidence>
<dbReference type="InterPro" id="IPR049945">
    <property type="entry name" value="AAA_22"/>
</dbReference>
<dbReference type="GO" id="GO:0003677">
    <property type="term" value="F:DNA binding"/>
    <property type="evidence" value="ECO:0007669"/>
    <property type="project" value="UniProtKB-KW"/>
</dbReference>
<protein>
    <submittedName>
        <fullName evidence="5">Serine/threonine-protein kinase PknK</fullName>
        <ecNumber evidence="5">2.7.11.1</ecNumber>
    </submittedName>
</protein>
<dbReference type="InterPro" id="IPR016032">
    <property type="entry name" value="Sig_transdc_resp-reg_C-effctor"/>
</dbReference>
<accession>A0A1R7QEH1</accession>
<dbReference type="EMBL" id="FUUY01000007">
    <property type="protein sequence ID" value="SJX22655.1"/>
    <property type="molecule type" value="Genomic_DNA"/>
</dbReference>
<keyword evidence="5" id="KW-0808">Transferase</keyword>
<organism evidence="5 6">
    <name type="scientific">Acinetobacter johnsonii</name>
    <dbReference type="NCBI Taxonomy" id="40214"/>
    <lineage>
        <taxon>Bacteria</taxon>
        <taxon>Pseudomonadati</taxon>
        <taxon>Pseudomonadota</taxon>
        <taxon>Gammaproteobacteria</taxon>
        <taxon>Moraxellales</taxon>
        <taxon>Moraxellaceae</taxon>
        <taxon>Acinetobacter</taxon>
    </lineage>
</organism>
<dbReference type="PRINTS" id="PR00038">
    <property type="entry name" value="HTHLUXR"/>
</dbReference>
<dbReference type="SUPFAM" id="SSF48452">
    <property type="entry name" value="TPR-like"/>
    <property type="match status" value="1"/>
</dbReference>
<reference evidence="5 6" key="1">
    <citation type="submission" date="2017-02" db="EMBL/GenBank/DDBJ databases">
        <authorList>
            <person name="Peterson S.W."/>
        </authorList>
    </citation>
    <scope>NUCLEOTIDE SEQUENCE [LARGE SCALE GENOMIC DNA]</scope>
    <source>
        <strain evidence="5">C6</strain>
    </source>
</reference>
<dbReference type="Gene3D" id="1.10.10.10">
    <property type="entry name" value="Winged helix-like DNA-binding domain superfamily/Winged helix DNA-binding domain"/>
    <property type="match status" value="1"/>
</dbReference>
<dbReference type="GO" id="GO:0016887">
    <property type="term" value="F:ATP hydrolysis activity"/>
    <property type="evidence" value="ECO:0007669"/>
    <property type="project" value="InterPro"/>
</dbReference>
<keyword evidence="5" id="KW-0418">Kinase</keyword>
<dbReference type="InterPro" id="IPR011990">
    <property type="entry name" value="TPR-like_helical_dom_sf"/>
</dbReference>
<dbReference type="EC" id="2.7.11.1" evidence="5"/>
<dbReference type="PANTHER" id="PTHR44688:SF16">
    <property type="entry name" value="DNA-BINDING TRANSCRIPTIONAL ACTIVATOR DEVR_DOSR"/>
    <property type="match status" value="1"/>
</dbReference>
<name>A0A1R7QEH1_ACIJO</name>
<dbReference type="GO" id="GO:0006355">
    <property type="term" value="P:regulation of DNA-templated transcription"/>
    <property type="evidence" value="ECO:0007669"/>
    <property type="project" value="InterPro"/>
</dbReference>
<gene>
    <name evidence="5" type="primary">pknK</name>
    <name evidence="5" type="ORF">ACNJC6_02302</name>
</gene>
<dbReference type="SUPFAM" id="SSF46894">
    <property type="entry name" value="C-terminal effector domain of the bipartite response regulators"/>
    <property type="match status" value="1"/>
</dbReference>
<proteinExistence type="predicted"/>
<dbReference type="InterPro" id="IPR027417">
    <property type="entry name" value="P-loop_NTPase"/>
</dbReference>
<dbReference type="InterPro" id="IPR036388">
    <property type="entry name" value="WH-like_DNA-bd_sf"/>
</dbReference>
<dbReference type="GO" id="GO:0004674">
    <property type="term" value="F:protein serine/threonine kinase activity"/>
    <property type="evidence" value="ECO:0007669"/>
    <property type="project" value="UniProtKB-EC"/>
</dbReference>
<dbReference type="PROSITE" id="PS50043">
    <property type="entry name" value="HTH_LUXR_2"/>
    <property type="match status" value="1"/>
</dbReference>
<dbReference type="InterPro" id="IPR000792">
    <property type="entry name" value="Tscrpt_reg_LuxR_C"/>
</dbReference>